<protein>
    <submittedName>
        <fullName evidence="4">Uncharacterized protein</fullName>
    </submittedName>
</protein>
<evidence type="ECO:0000256" key="2">
    <source>
        <dbReference type="ARBA" id="ARBA00022472"/>
    </source>
</evidence>
<keyword evidence="3" id="KW-0809">Transit peptide</keyword>
<name>A0AAQ3TKT1_PASNO</name>
<dbReference type="Pfam" id="PF02536">
    <property type="entry name" value="mTERF"/>
    <property type="match status" value="1"/>
</dbReference>
<dbReference type="InterPro" id="IPR003690">
    <property type="entry name" value="MTERF"/>
</dbReference>
<dbReference type="AlphaFoldDB" id="A0AAQ3TKT1"/>
<proteinExistence type="inferred from homology"/>
<evidence type="ECO:0000256" key="3">
    <source>
        <dbReference type="ARBA" id="ARBA00022946"/>
    </source>
</evidence>
<dbReference type="GO" id="GO:0003676">
    <property type="term" value="F:nucleic acid binding"/>
    <property type="evidence" value="ECO:0007669"/>
    <property type="project" value="InterPro"/>
</dbReference>
<dbReference type="InterPro" id="IPR038538">
    <property type="entry name" value="MTERF_sf"/>
</dbReference>
<dbReference type="Proteomes" id="UP001341281">
    <property type="component" value="Chromosome 05"/>
</dbReference>
<sequence>MAATWTEIAADEAVMPPPTAAALLGTGVGAEGEEGVQVTDTPIPIELGTTVAFFSPNPGNSATAMLARTRLPPPPPSPHVAGGGGGVEFRRKLHFISFELHLDPFPLLATNPVLRSAPLPLLRDSLRLLTSHGLTTRDAARVFSAFPSLLTSPPDEPLRFLSADAPLPPPLLRSAVVRSPRLLAASVPETLRPALLFFRRRVFLRREPLPLAAALLLAFSVERTLLPKLLFLRDATGLPDSAVCTVLRRAPAILSYGIETNLTPKLQFLAERMGRDPAAELAEFPHYFAFSLEGRIKPRYEALKERGIEMPLKDMLTSNDDEFRERLVNATLSDAMAIVNKRQHLDVTIRACLIPEFLVHHELFAVEKMPIRRSTSLLAGIGDDFSDSMFEFSSTIGFPDSPGSAVPTRSIQKLPERVPGVPIRVTEEPTINPQGEESPESEPFEAEASTTTTCSRVGSCASADGLLNHLRVFVWRIWYRDIPEPALFTIKYRTVSREKSMIRAVMANFFVIHIFRCPSSGVPQVSQSHHMRCRNGKNLADPLASVSSRPWSRSSGLMAPVVSATGSSVRAHNNLGTVIG</sequence>
<dbReference type="Gene3D" id="1.25.70.10">
    <property type="entry name" value="Transcription termination factor 3, mitochondrial"/>
    <property type="match status" value="1"/>
</dbReference>
<keyword evidence="5" id="KW-1185">Reference proteome</keyword>
<evidence type="ECO:0000256" key="1">
    <source>
        <dbReference type="ARBA" id="ARBA00007692"/>
    </source>
</evidence>
<keyword evidence="2" id="KW-0806">Transcription termination</keyword>
<accession>A0AAQ3TKT1</accession>
<evidence type="ECO:0000313" key="4">
    <source>
        <dbReference type="EMBL" id="WVZ74896.1"/>
    </source>
</evidence>
<reference evidence="4 5" key="1">
    <citation type="submission" date="2024-02" db="EMBL/GenBank/DDBJ databases">
        <title>High-quality chromosome-scale genome assembly of Pensacola bahiagrass (Paspalum notatum Flugge var. saurae).</title>
        <authorList>
            <person name="Vega J.M."/>
            <person name="Podio M."/>
            <person name="Orjuela J."/>
            <person name="Siena L.A."/>
            <person name="Pessino S.C."/>
            <person name="Combes M.C."/>
            <person name="Mariac C."/>
            <person name="Albertini E."/>
            <person name="Pupilli F."/>
            <person name="Ortiz J.P.A."/>
            <person name="Leblanc O."/>
        </authorList>
    </citation>
    <scope>NUCLEOTIDE SEQUENCE [LARGE SCALE GENOMIC DNA]</scope>
    <source>
        <strain evidence="4">R1</strain>
        <tissue evidence="4">Leaf</tissue>
    </source>
</reference>
<dbReference type="GO" id="GO:0006353">
    <property type="term" value="P:DNA-templated transcription termination"/>
    <property type="evidence" value="ECO:0007669"/>
    <property type="project" value="UniProtKB-KW"/>
</dbReference>
<evidence type="ECO:0000313" key="5">
    <source>
        <dbReference type="Proteomes" id="UP001341281"/>
    </source>
</evidence>
<dbReference type="SMART" id="SM00733">
    <property type="entry name" value="Mterf"/>
    <property type="match status" value="4"/>
</dbReference>
<dbReference type="PANTHER" id="PTHR13068:SF36">
    <property type="entry name" value="TRANSCRIPTION TERMINATION FACTOR MTEF1, CHLOROPLASTIC"/>
    <property type="match status" value="1"/>
</dbReference>
<dbReference type="EMBL" id="CP144749">
    <property type="protein sequence ID" value="WVZ74896.1"/>
    <property type="molecule type" value="Genomic_DNA"/>
</dbReference>
<organism evidence="4 5">
    <name type="scientific">Paspalum notatum var. saurae</name>
    <dbReference type="NCBI Taxonomy" id="547442"/>
    <lineage>
        <taxon>Eukaryota</taxon>
        <taxon>Viridiplantae</taxon>
        <taxon>Streptophyta</taxon>
        <taxon>Embryophyta</taxon>
        <taxon>Tracheophyta</taxon>
        <taxon>Spermatophyta</taxon>
        <taxon>Magnoliopsida</taxon>
        <taxon>Liliopsida</taxon>
        <taxon>Poales</taxon>
        <taxon>Poaceae</taxon>
        <taxon>PACMAD clade</taxon>
        <taxon>Panicoideae</taxon>
        <taxon>Andropogonodae</taxon>
        <taxon>Paspaleae</taxon>
        <taxon>Paspalinae</taxon>
        <taxon>Paspalum</taxon>
    </lineage>
</organism>
<gene>
    <name evidence="4" type="ORF">U9M48_023012</name>
</gene>
<keyword evidence="2" id="KW-0804">Transcription</keyword>
<keyword evidence="2" id="KW-0805">Transcription regulation</keyword>
<comment type="similarity">
    <text evidence="1">Belongs to the mTERF family.</text>
</comment>
<dbReference type="PANTHER" id="PTHR13068">
    <property type="entry name" value="CGI-12 PROTEIN-RELATED"/>
    <property type="match status" value="1"/>
</dbReference>